<evidence type="ECO:0000256" key="1">
    <source>
        <dbReference type="ARBA" id="ARBA00004123"/>
    </source>
</evidence>
<keyword evidence="10" id="KW-0539">Nucleus</keyword>
<dbReference type="PROSITE" id="PS51192">
    <property type="entry name" value="HELICASE_ATP_BIND_1"/>
    <property type="match status" value="1"/>
</dbReference>
<keyword evidence="5" id="KW-0347">Helicase</keyword>
<sequence>MPKSLTTPPSSPGIEVLAEEQSPAHTIPQPELLRGSLREYQRQGLDWLVTLHQHQTSGILADEMGLGKTVQTIALLAHLACVRGIWGPHLIIVPTSVLLNWEQELLRWLPGFKVLTYYGSRAERKERRRGWSRPNSFHVCITSYQLAIQDAAVFRRKPWYYMVLDEAQAIKNFRSQRWQTLLSFKSRMRLLLTGTPLQNSLMELWALMYFLMPAQLDIGEGFAGIDRFREWFALPLERLLAAQPEIAAPAQNRMAFNTTAFLQSAGTDTNDTDLLATQSDAQLAVQKLHTVLRPHILRRLKQDVEKELPAKVEHVIYCHLSKRQRFLYDDFMSRAQTKTTLSCGSYLGVMGCLMQLRKVCNHPDLFETRPIVTSWAVSGDGVASFRRTEDLVRRMLSSTDYKLPLLSSSSSSSRPWQSAEAREAWAQRGLVFPLCERQQGAALAQHSIARLDATSMLLRYGLSAAQVSLDIITSEEKSWSELQLRPRESRFRNVDDSVRQLRYAAARRSEGSWMHLFAQNRSRIRQSVDRPLYGAPGLGKLVPSLHRRLEGCVAVDMAPTGQQMLERHHDTVTRFVFVTPRVIVTNSPAGREAVYAHLRPGNELWLQHEQQPTILHMRRRVARNTGVVRALEVRQQIAFPEPFLLQYDCGKLQALDRLLRRLVREGHRVLIFTQMTRVLDILERWLSLHGLRYLRLDGATRVEQRWRLTERFNCDPRWQVFISSTRAGGLGINLTGADTVIFYDSDWNHAMDAQCQDRCHRIGQLREVHIYRLISRNSVEEAIWRKQCEKRWLDHVVIQQGRFDPNADSSALGASSDDQQPRPAGSPPVAALSVGDWYSLANSMLQQSSGTAYDVPATETPARASGAAVSERDAARVLSAAEDEVDAAALKVAITEVEQADALDLGDDQLSPPTITGANVNASINDGAVAAAAGKGAEIGDEDDDDGIGHIDDFMMRFISNEAA</sequence>
<evidence type="ECO:0000256" key="6">
    <source>
        <dbReference type="ARBA" id="ARBA00022840"/>
    </source>
</evidence>
<dbReference type="PANTHER" id="PTHR45685">
    <property type="entry name" value="HELICASE SRCAP-RELATED"/>
    <property type="match status" value="1"/>
</dbReference>
<dbReference type="PANTHER" id="PTHR45685:SF1">
    <property type="entry name" value="HELICASE SRCAP"/>
    <property type="match status" value="1"/>
</dbReference>
<dbReference type="GO" id="GO:0005524">
    <property type="term" value="F:ATP binding"/>
    <property type="evidence" value="ECO:0007669"/>
    <property type="project" value="UniProtKB-KW"/>
</dbReference>
<evidence type="ECO:0000259" key="13">
    <source>
        <dbReference type="PROSITE" id="PS51194"/>
    </source>
</evidence>
<dbReference type="GO" id="GO:0042393">
    <property type="term" value="F:histone binding"/>
    <property type="evidence" value="ECO:0007669"/>
    <property type="project" value="TreeGrafter"/>
</dbReference>
<keyword evidence="3" id="KW-0547">Nucleotide-binding</keyword>
<dbReference type="PROSITE" id="PS51194">
    <property type="entry name" value="HELICASE_CTER"/>
    <property type="match status" value="1"/>
</dbReference>
<dbReference type="SMART" id="SM00490">
    <property type="entry name" value="HELICc"/>
    <property type="match status" value="1"/>
</dbReference>
<organism evidence="14 15">
    <name type="scientific">Coemansia reversa (strain ATCC 12441 / NRRL 1564)</name>
    <dbReference type="NCBI Taxonomy" id="763665"/>
    <lineage>
        <taxon>Eukaryota</taxon>
        <taxon>Fungi</taxon>
        <taxon>Fungi incertae sedis</taxon>
        <taxon>Zoopagomycota</taxon>
        <taxon>Kickxellomycotina</taxon>
        <taxon>Kickxellomycetes</taxon>
        <taxon>Kickxellales</taxon>
        <taxon>Kickxellaceae</taxon>
        <taxon>Coemansia</taxon>
    </lineage>
</organism>
<dbReference type="CDD" id="cd18793">
    <property type="entry name" value="SF2_C_SNF"/>
    <property type="match status" value="1"/>
</dbReference>
<dbReference type="InterPro" id="IPR050520">
    <property type="entry name" value="INO80/SWR1_helicase"/>
</dbReference>
<dbReference type="GO" id="GO:0003677">
    <property type="term" value="F:DNA binding"/>
    <property type="evidence" value="ECO:0007669"/>
    <property type="project" value="UniProtKB-KW"/>
</dbReference>
<dbReference type="AlphaFoldDB" id="A0A2G5BFZ4"/>
<gene>
    <name evidence="14" type="ORF">COEREDRAFT_80337</name>
</gene>
<feature type="region of interest" description="Disordered" evidence="11">
    <location>
        <begin position="807"/>
        <end position="829"/>
    </location>
</feature>
<dbReference type="InterPro" id="IPR027417">
    <property type="entry name" value="P-loop_NTPase"/>
</dbReference>
<proteinExistence type="inferred from homology"/>
<dbReference type="InterPro" id="IPR049730">
    <property type="entry name" value="SNF2/RAD54-like_C"/>
</dbReference>
<accession>A0A2G5BFZ4</accession>
<dbReference type="GO" id="GO:0000812">
    <property type="term" value="C:Swr1 complex"/>
    <property type="evidence" value="ECO:0007669"/>
    <property type="project" value="TreeGrafter"/>
</dbReference>
<dbReference type="InterPro" id="IPR014001">
    <property type="entry name" value="Helicase_ATP-bd"/>
</dbReference>
<keyword evidence="15" id="KW-1185">Reference proteome</keyword>
<name>A0A2G5BFZ4_COERN</name>
<feature type="domain" description="Helicase C-terminal" evidence="13">
    <location>
        <begin position="654"/>
        <end position="810"/>
    </location>
</feature>
<evidence type="ECO:0000256" key="3">
    <source>
        <dbReference type="ARBA" id="ARBA00022741"/>
    </source>
</evidence>
<dbReference type="Proteomes" id="UP000242474">
    <property type="component" value="Unassembled WGS sequence"/>
</dbReference>
<protein>
    <submittedName>
        <fullName evidence="14">Uncharacterized protein</fullName>
    </submittedName>
</protein>
<evidence type="ECO:0000256" key="2">
    <source>
        <dbReference type="ARBA" id="ARBA00009220"/>
    </source>
</evidence>
<evidence type="ECO:0000313" key="14">
    <source>
        <dbReference type="EMBL" id="PIA17637.1"/>
    </source>
</evidence>
<dbReference type="Gene3D" id="1.20.120.850">
    <property type="entry name" value="SWI2/SNF2 ATPases, N-terminal domain"/>
    <property type="match status" value="1"/>
</dbReference>
<evidence type="ECO:0000259" key="12">
    <source>
        <dbReference type="PROSITE" id="PS51192"/>
    </source>
</evidence>
<dbReference type="InterPro" id="IPR038718">
    <property type="entry name" value="SNF2-like_sf"/>
</dbReference>
<dbReference type="SUPFAM" id="SSF52540">
    <property type="entry name" value="P-loop containing nucleoside triphosphate hydrolases"/>
    <property type="match status" value="2"/>
</dbReference>
<dbReference type="SMART" id="SM00487">
    <property type="entry name" value="DEXDc"/>
    <property type="match status" value="1"/>
</dbReference>
<dbReference type="Pfam" id="PF00176">
    <property type="entry name" value="SNF2-rel_dom"/>
    <property type="match status" value="1"/>
</dbReference>
<comment type="subcellular location">
    <subcellularLocation>
        <location evidence="1">Nucleus</location>
    </subcellularLocation>
</comment>
<reference evidence="14 15" key="1">
    <citation type="journal article" date="2015" name="Genome Biol. Evol.">
        <title>Phylogenomic analyses indicate that early fungi evolved digesting cell walls of algal ancestors of land plants.</title>
        <authorList>
            <person name="Chang Y."/>
            <person name="Wang S."/>
            <person name="Sekimoto S."/>
            <person name="Aerts A.L."/>
            <person name="Choi C."/>
            <person name="Clum A."/>
            <person name="LaButti K.M."/>
            <person name="Lindquist E.A."/>
            <person name="Yee Ngan C."/>
            <person name="Ohm R.A."/>
            <person name="Salamov A.A."/>
            <person name="Grigoriev I.V."/>
            <person name="Spatafora J.W."/>
            <person name="Berbee M.L."/>
        </authorList>
    </citation>
    <scope>NUCLEOTIDE SEQUENCE [LARGE SCALE GENOMIC DNA]</scope>
    <source>
        <strain evidence="14 15">NRRL 1564</strain>
    </source>
</reference>
<evidence type="ECO:0000256" key="7">
    <source>
        <dbReference type="ARBA" id="ARBA00022853"/>
    </source>
</evidence>
<evidence type="ECO:0000256" key="9">
    <source>
        <dbReference type="ARBA" id="ARBA00023159"/>
    </source>
</evidence>
<dbReference type="GO" id="GO:0006338">
    <property type="term" value="P:chromatin remodeling"/>
    <property type="evidence" value="ECO:0007669"/>
    <property type="project" value="TreeGrafter"/>
</dbReference>
<keyword evidence="8" id="KW-0238">DNA-binding</keyword>
<dbReference type="GO" id="GO:0016887">
    <property type="term" value="F:ATP hydrolysis activity"/>
    <property type="evidence" value="ECO:0007669"/>
    <property type="project" value="TreeGrafter"/>
</dbReference>
<dbReference type="Gene3D" id="3.40.50.10810">
    <property type="entry name" value="Tandem AAA-ATPase domain"/>
    <property type="match status" value="1"/>
</dbReference>
<evidence type="ECO:0000256" key="11">
    <source>
        <dbReference type="SAM" id="MobiDB-lite"/>
    </source>
</evidence>
<feature type="compositionally biased region" description="Low complexity" evidence="11">
    <location>
        <begin position="807"/>
        <end position="818"/>
    </location>
</feature>
<dbReference type="InterPro" id="IPR000330">
    <property type="entry name" value="SNF2_N"/>
</dbReference>
<dbReference type="STRING" id="763665.A0A2G5BFZ4"/>
<dbReference type="Gene3D" id="3.40.50.300">
    <property type="entry name" value="P-loop containing nucleotide triphosphate hydrolases"/>
    <property type="match status" value="1"/>
</dbReference>
<keyword evidence="7" id="KW-0156">Chromatin regulator</keyword>
<feature type="domain" description="Helicase ATP-binding" evidence="12">
    <location>
        <begin position="49"/>
        <end position="214"/>
    </location>
</feature>
<evidence type="ECO:0000313" key="15">
    <source>
        <dbReference type="Proteomes" id="UP000242474"/>
    </source>
</evidence>
<dbReference type="InterPro" id="IPR001650">
    <property type="entry name" value="Helicase_C-like"/>
</dbReference>
<evidence type="ECO:0000256" key="5">
    <source>
        <dbReference type="ARBA" id="ARBA00022806"/>
    </source>
</evidence>
<dbReference type="OrthoDB" id="372624at2759"/>
<keyword evidence="9" id="KW-0010">Activator</keyword>
<dbReference type="GO" id="GO:0004386">
    <property type="term" value="F:helicase activity"/>
    <property type="evidence" value="ECO:0007669"/>
    <property type="project" value="UniProtKB-KW"/>
</dbReference>
<evidence type="ECO:0000256" key="8">
    <source>
        <dbReference type="ARBA" id="ARBA00023125"/>
    </source>
</evidence>
<dbReference type="Pfam" id="PF00271">
    <property type="entry name" value="Helicase_C"/>
    <property type="match status" value="1"/>
</dbReference>
<evidence type="ECO:0000256" key="10">
    <source>
        <dbReference type="ARBA" id="ARBA00023242"/>
    </source>
</evidence>
<keyword evidence="4" id="KW-0378">Hydrolase</keyword>
<keyword evidence="6" id="KW-0067">ATP-binding</keyword>
<comment type="similarity">
    <text evidence="2">Belongs to the SNF2/RAD54 helicase family. SWR1 subfamily.</text>
</comment>
<evidence type="ECO:0000256" key="4">
    <source>
        <dbReference type="ARBA" id="ARBA00022801"/>
    </source>
</evidence>
<dbReference type="EMBL" id="KZ303493">
    <property type="protein sequence ID" value="PIA17637.1"/>
    <property type="molecule type" value="Genomic_DNA"/>
</dbReference>